<name>A0A918AZG8_9ACTN</name>
<evidence type="ECO:0000313" key="2">
    <source>
        <dbReference type="EMBL" id="GGP95875.1"/>
    </source>
</evidence>
<accession>A0A918AZG8</accession>
<keyword evidence="3" id="KW-1185">Reference proteome</keyword>
<organism evidence="2 3">
    <name type="scientific">Streptomyces roseolilacinus</name>
    <dbReference type="NCBI Taxonomy" id="66904"/>
    <lineage>
        <taxon>Bacteria</taxon>
        <taxon>Bacillati</taxon>
        <taxon>Actinomycetota</taxon>
        <taxon>Actinomycetes</taxon>
        <taxon>Kitasatosporales</taxon>
        <taxon>Streptomycetaceae</taxon>
        <taxon>Streptomyces</taxon>
    </lineage>
</organism>
<dbReference type="Proteomes" id="UP000654123">
    <property type="component" value="Unassembled WGS sequence"/>
</dbReference>
<dbReference type="Pfam" id="PF13649">
    <property type="entry name" value="Methyltransf_25"/>
    <property type="match status" value="1"/>
</dbReference>
<dbReference type="RefSeq" id="WP_189530587.1">
    <property type="nucleotide sequence ID" value="NZ_BMSV01000002.1"/>
</dbReference>
<evidence type="ECO:0000259" key="1">
    <source>
        <dbReference type="Pfam" id="PF13649"/>
    </source>
</evidence>
<dbReference type="GO" id="GO:0008168">
    <property type="term" value="F:methyltransferase activity"/>
    <property type="evidence" value="ECO:0007669"/>
    <property type="project" value="UniProtKB-ARBA"/>
</dbReference>
<dbReference type="CDD" id="cd02440">
    <property type="entry name" value="AdoMet_MTases"/>
    <property type="match status" value="1"/>
</dbReference>
<comment type="caution">
    <text evidence="2">The sequence shown here is derived from an EMBL/GenBank/DDBJ whole genome shotgun (WGS) entry which is preliminary data.</text>
</comment>
<gene>
    <name evidence="2" type="ORF">GCM10010249_12450</name>
</gene>
<protein>
    <recommendedName>
        <fullName evidence="1">Methyltransferase domain-containing protein</fullName>
    </recommendedName>
</protein>
<reference evidence="2" key="2">
    <citation type="submission" date="2020-09" db="EMBL/GenBank/DDBJ databases">
        <authorList>
            <person name="Sun Q."/>
            <person name="Ohkuma M."/>
        </authorList>
    </citation>
    <scope>NUCLEOTIDE SEQUENCE</scope>
    <source>
        <strain evidence="2">JCM 4335</strain>
    </source>
</reference>
<proteinExistence type="predicted"/>
<dbReference type="AlphaFoldDB" id="A0A918AZG8"/>
<dbReference type="SUPFAM" id="SSF53335">
    <property type="entry name" value="S-adenosyl-L-methionine-dependent methyltransferases"/>
    <property type="match status" value="1"/>
</dbReference>
<dbReference type="Gene3D" id="3.40.50.150">
    <property type="entry name" value="Vaccinia Virus protein VP39"/>
    <property type="match status" value="1"/>
</dbReference>
<reference evidence="2" key="1">
    <citation type="journal article" date="2014" name="Int. J. Syst. Evol. Microbiol.">
        <title>Complete genome sequence of Corynebacterium casei LMG S-19264T (=DSM 44701T), isolated from a smear-ripened cheese.</title>
        <authorList>
            <consortium name="US DOE Joint Genome Institute (JGI-PGF)"/>
            <person name="Walter F."/>
            <person name="Albersmeier A."/>
            <person name="Kalinowski J."/>
            <person name="Ruckert C."/>
        </authorList>
    </citation>
    <scope>NUCLEOTIDE SEQUENCE</scope>
    <source>
        <strain evidence="2">JCM 4335</strain>
    </source>
</reference>
<dbReference type="InterPro" id="IPR041698">
    <property type="entry name" value="Methyltransf_25"/>
</dbReference>
<dbReference type="EMBL" id="BMSV01000002">
    <property type="protein sequence ID" value="GGP95875.1"/>
    <property type="molecule type" value="Genomic_DNA"/>
</dbReference>
<feature type="domain" description="Methyltransferase" evidence="1">
    <location>
        <begin position="51"/>
        <end position="150"/>
    </location>
</feature>
<sequence length="254" mass="27603">MTRTTAHEADRADQGLGYAVNGPYYDMIFPEQERASLADALRRLVSGAGVVAEIGPGTGVFTETLLELLGPDGQIFAIEPTRVMRAALVTRLSRIPAAADTVTVLPEDALEAEVDTPLDAVVMFNMIMHFPPEQRVRLWHKWAGALRPGGVLVMESQHPQTATAVPPAVIPGRTLGRHRYDVLARAEAAGEDLVRWAMTYRTWRGDALLREETAEFDCHVVSDGTLAAELSAAGLEPHPAAPEGIQAWRRVKAP</sequence>
<dbReference type="InterPro" id="IPR029063">
    <property type="entry name" value="SAM-dependent_MTases_sf"/>
</dbReference>
<evidence type="ECO:0000313" key="3">
    <source>
        <dbReference type="Proteomes" id="UP000654123"/>
    </source>
</evidence>